<evidence type="ECO:0000256" key="9">
    <source>
        <dbReference type="ARBA" id="ARBA00022989"/>
    </source>
</evidence>
<comment type="function">
    <text evidence="1">Multidrug efflux pump.</text>
</comment>
<dbReference type="CDD" id="cd13138">
    <property type="entry name" value="MATE_yoeA_like"/>
    <property type="match status" value="1"/>
</dbReference>
<evidence type="ECO:0000256" key="3">
    <source>
        <dbReference type="ARBA" id="ARBA00010199"/>
    </source>
</evidence>
<dbReference type="InterPro" id="IPR048279">
    <property type="entry name" value="MdtK-like"/>
</dbReference>
<dbReference type="RefSeq" id="WP_308732289.1">
    <property type="nucleotide sequence ID" value="NZ_JAJEQN010000043.1"/>
</dbReference>
<feature type="transmembrane region" description="Helical" evidence="13">
    <location>
        <begin position="427"/>
        <end position="445"/>
    </location>
</feature>
<evidence type="ECO:0000256" key="2">
    <source>
        <dbReference type="ARBA" id="ARBA00004651"/>
    </source>
</evidence>
<dbReference type="PANTHER" id="PTHR43298:SF2">
    <property type="entry name" value="FMN_FAD EXPORTER YEEO-RELATED"/>
    <property type="match status" value="1"/>
</dbReference>
<evidence type="ECO:0000256" key="8">
    <source>
        <dbReference type="ARBA" id="ARBA00022692"/>
    </source>
</evidence>
<feature type="transmembrane region" description="Helical" evidence="13">
    <location>
        <begin position="177"/>
        <end position="198"/>
    </location>
</feature>
<dbReference type="GO" id="GO:0006811">
    <property type="term" value="P:monoatomic ion transport"/>
    <property type="evidence" value="ECO:0007669"/>
    <property type="project" value="UniProtKB-KW"/>
</dbReference>
<feature type="transmembrane region" description="Helical" evidence="13">
    <location>
        <begin position="108"/>
        <end position="129"/>
    </location>
</feature>
<dbReference type="InterPro" id="IPR050222">
    <property type="entry name" value="MATE_MdtK"/>
</dbReference>
<feature type="transmembrane region" description="Helical" evidence="13">
    <location>
        <begin position="59"/>
        <end position="88"/>
    </location>
</feature>
<evidence type="ECO:0000256" key="10">
    <source>
        <dbReference type="ARBA" id="ARBA00023065"/>
    </source>
</evidence>
<feature type="transmembrane region" description="Helical" evidence="13">
    <location>
        <begin position="21"/>
        <end position="39"/>
    </location>
</feature>
<evidence type="ECO:0000256" key="5">
    <source>
        <dbReference type="ARBA" id="ARBA00022448"/>
    </source>
</evidence>
<gene>
    <name evidence="14" type="ORF">LKD48_13630</name>
</gene>
<evidence type="ECO:0000256" key="7">
    <source>
        <dbReference type="ARBA" id="ARBA00022475"/>
    </source>
</evidence>
<evidence type="ECO:0000313" key="14">
    <source>
        <dbReference type="EMBL" id="MCC2222649.1"/>
    </source>
</evidence>
<keyword evidence="9 13" id="KW-1133">Transmembrane helix</keyword>
<feature type="transmembrane region" description="Helical" evidence="13">
    <location>
        <begin position="149"/>
        <end position="170"/>
    </location>
</feature>
<reference evidence="14 15" key="1">
    <citation type="submission" date="2021-10" db="EMBL/GenBank/DDBJ databases">
        <title>Anaerobic single-cell dispensing facilitates the cultivation of human gut bacteria.</title>
        <authorList>
            <person name="Afrizal A."/>
        </authorList>
    </citation>
    <scope>NUCLEOTIDE SEQUENCE [LARGE SCALE GENOMIC DNA]</scope>
    <source>
        <strain evidence="14 15">CLA-AA-H224</strain>
    </source>
</reference>
<evidence type="ECO:0000256" key="11">
    <source>
        <dbReference type="ARBA" id="ARBA00023136"/>
    </source>
</evidence>
<comment type="similarity">
    <text evidence="3">Belongs to the multi antimicrobial extrusion (MATE) (TC 2.A.66.1) family.</text>
</comment>
<dbReference type="PANTHER" id="PTHR43298">
    <property type="entry name" value="MULTIDRUG RESISTANCE PROTEIN NORM-RELATED"/>
    <property type="match status" value="1"/>
</dbReference>
<accession>A0AAE3E6I1</accession>
<protein>
    <recommendedName>
        <fullName evidence="4">Probable multidrug resistance protein NorM</fullName>
    </recommendedName>
    <alternativeName>
        <fullName evidence="12">Multidrug-efflux transporter</fullName>
    </alternativeName>
</protein>
<name>A0AAE3E6I1_9FIRM</name>
<keyword evidence="6" id="KW-0050">Antiport</keyword>
<comment type="caution">
    <text evidence="14">The sequence shown here is derived from an EMBL/GenBank/DDBJ whole genome shotgun (WGS) entry which is preliminary data.</text>
</comment>
<feature type="transmembrane region" description="Helical" evidence="13">
    <location>
        <begin position="204"/>
        <end position="224"/>
    </location>
</feature>
<keyword evidence="5" id="KW-0813">Transport</keyword>
<evidence type="ECO:0000313" key="15">
    <source>
        <dbReference type="Proteomes" id="UP001198200"/>
    </source>
</evidence>
<evidence type="ECO:0000256" key="1">
    <source>
        <dbReference type="ARBA" id="ARBA00003408"/>
    </source>
</evidence>
<evidence type="ECO:0000256" key="6">
    <source>
        <dbReference type="ARBA" id="ARBA00022449"/>
    </source>
</evidence>
<feature type="transmembrane region" description="Helical" evidence="13">
    <location>
        <begin position="367"/>
        <end position="384"/>
    </location>
</feature>
<dbReference type="GO" id="GO:0015297">
    <property type="term" value="F:antiporter activity"/>
    <property type="evidence" value="ECO:0007669"/>
    <property type="project" value="UniProtKB-KW"/>
</dbReference>
<evidence type="ECO:0000256" key="4">
    <source>
        <dbReference type="ARBA" id="ARBA00020268"/>
    </source>
</evidence>
<dbReference type="PIRSF" id="PIRSF006603">
    <property type="entry name" value="DinF"/>
    <property type="match status" value="1"/>
</dbReference>
<dbReference type="InterPro" id="IPR002528">
    <property type="entry name" value="MATE_fam"/>
</dbReference>
<keyword evidence="7" id="KW-1003">Cell membrane</keyword>
<sequence length="456" mass="49754">MSFSFSQKKHSSGARLMTEGNIAKQLILFALPLLVGNLFQQLYNTVDSIVVGNYVSKTALAAVGSTDCIINTIIGFFSGLSTGAGVVISHNFGSRDDKALHCTVHTTIALTLVLAVFFTIAGLFLSPFFLRLMDTPEDVLPESSRYLTIYFAGVSGLMLYNMGAGILRAVGDSTRPLYILIVCAVTNIILDLVFVIVFHMGVSGVAYATIISQWISAILVLSILTKETNAYKLVWKDLRIDKATTLSILRIGFPAGLQMAVTSFSNVFVQSYINHFGSSCMAGWTTYGKLDKFCLLPIQSVGLSVTTFVGQNLGAGNMNRAKKGTTTALIIAIGTAIILMFPVLLFAPTLTSLFTQDEEVLAFGVRFIRLMMPFYIAICFNQIYANALRGAGNSTAPMVIMMGSFIVFRQIYLFIISKCFNTITSVALGYPLGWILCSVLLFIYYHKVGLHSKKKI</sequence>
<dbReference type="Proteomes" id="UP001198200">
    <property type="component" value="Unassembled WGS sequence"/>
</dbReference>
<dbReference type="EMBL" id="JAJEQN010000043">
    <property type="protein sequence ID" value="MCC2222649.1"/>
    <property type="molecule type" value="Genomic_DNA"/>
</dbReference>
<organism evidence="14 15">
    <name type="scientific">Anthropogastromicrobium aceti</name>
    <dbReference type="NCBI Taxonomy" id="2981768"/>
    <lineage>
        <taxon>Bacteria</taxon>
        <taxon>Bacillati</taxon>
        <taxon>Bacillota</taxon>
        <taxon>Clostridia</taxon>
        <taxon>Lachnospirales</taxon>
        <taxon>Lachnospiraceae</taxon>
        <taxon>Anthropogastromicrobium</taxon>
    </lineage>
</organism>
<dbReference type="GO" id="GO:0005886">
    <property type="term" value="C:plasma membrane"/>
    <property type="evidence" value="ECO:0007669"/>
    <property type="project" value="UniProtKB-SubCell"/>
</dbReference>
<keyword evidence="11 13" id="KW-0472">Membrane</keyword>
<dbReference type="GO" id="GO:0042910">
    <property type="term" value="F:xenobiotic transmembrane transporter activity"/>
    <property type="evidence" value="ECO:0007669"/>
    <property type="project" value="InterPro"/>
</dbReference>
<proteinExistence type="inferred from homology"/>
<evidence type="ECO:0000256" key="13">
    <source>
        <dbReference type="SAM" id="Phobius"/>
    </source>
</evidence>
<evidence type="ECO:0000256" key="12">
    <source>
        <dbReference type="ARBA" id="ARBA00031636"/>
    </source>
</evidence>
<dbReference type="AlphaFoldDB" id="A0AAE3E6I1"/>
<keyword evidence="8 13" id="KW-0812">Transmembrane</keyword>
<keyword evidence="15" id="KW-1185">Reference proteome</keyword>
<feature type="transmembrane region" description="Helical" evidence="13">
    <location>
        <begin position="328"/>
        <end position="347"/>
    </location>
</feature>
<feature type="transmembrane region" description="Helical" evidence="13">
    <location>
        <begin position="396"/>
        <end position="415"/>
    </location>
</feature>
<comment type="subcellular location">
    <subcellularLocation>
        <location evidence="2">Cell membrane</location>
        <topology evidence="2">Multi-pass membrane protein</topology>
    </subcellularLocation>
</comment>
<dbReference type="Pfam" id="PF01554">
    <property type="entry name" value="MatE"/>
    <property type="match status" value="2"/>
</dbReference>
<keyword evidence="10" id="KW-0406">Ion transport</keyword>
<dbReference type="NCBIfam" id="TIGR00797">
    <property type="entry name" value="matE"/>
    <property type="match status" value="1"/>
</dbReference>